<comment type="caution">
    <text evidence="2">The sequence shown here is derived from an EMBL/GenBank/DDBJ whole genome shotgun (WGS) entry which is preliminary data.</text>
</comment>
<dbReference type="Gene3D" id="2.170.130.30">
    <property type="match status" value="1"/>
</dbReference>
<name>A0ABU3EQN1_9ENTE</name>
<protein>
    <submittedName>
        <fullName evidence="2">DUF4430 domain-containing protein</fullName>
    </submittedName>
</protein>
<accession>A0ABU3EQN1</accession>
<evidence type="ECO:0000313" key="3">
    <source>
        <dbReference type="Proteomes" id="UP001256547"/>
    </source>
</evidence>
<dbReference type="Pfam" id="PF14478">
    <property type="entry name" value="DUF4430"/>
    <property type="match status" value="1"/>
</dbReference>
<gene>
    <name evidence="2" type="ORF">P7D39_09160</name>
</gene>
<dbReference type="GeneID" id="86910873"/>
<organism evidence="2 3">
    <name type="scientific">Enterococcus dongliensis</name>
    <dbReference type="NCBI Taxonomy" id="2559925"/>
    <lineage>
        <taxon>Bacteria</taxon>
        <taxon>Bacillati</taxon>
        <taxon>Bacillota</taxon>
        <taxon>Bacilli</taxon>
        <taxon>Lactobacillales</taxon>
        <taxon>Enterococcaceae</taxon>
        <taxon>Enterococcus</taxon>
    </lineage>
</organism>
<reference evidence="2 3" key="1">
    <citation type="submission" date="2023-03" db="EMBL/GenBank/DDBJ databases">
        <authorList>
            <person name="Shen W."/>
            <person name="Cai J."/>
        </authorList>
    </citation>
    <scope>NUCLEOTIDE SEQUENCE [LARGE SCALE GENOMIC DNA]</scope>
    <source>
        <strain evidence="2 3">P72-2</strain>
    </source>
</reference>
<dbReference type="RefSeq" id="WP_311800742.1">
    <property type="nucleotide sequence ID" value="NZ_JARPYR010000016.1"/>
</dbReference>
<evidence type="ECO:0000259" key="1">
    <source>
        <dbReference type="Pfam" id="PF14478"/>
    </source>
</evidence>
<feature type="domain" description="Transcobalamin-like C-terminal" evidence="1">
    <location>
        <begin position="63"/>
        <end position="128"/>
    </location>
</feature>
<dbReference type="EMBL" id="JARPYR010000016">
    <property type="protein sequence ID" value="MDT2597170.1"/>
    <property type="molecule type" value="Genomic_DNA"/>
</dbReference>
<evidence type="ECO:0000313" key="2">
    <source>
        <dbReference type="EMBL" id="MDT2597170.1"/>
    </source>
</evidence>
<dbReference type="Proteomes" id="UP001256547">
    <property type="component" value="Unassembled WGS sequence"/>
</dbReference>
<keyword evidence="3" id="KW-1185">Reference proteome</keyword>
<dbReference type="InterPro" id="IPR027954">
    <property type="entry name" value="Transcobalamin-like_C"/>
</dbReference>
<proteinExistence type="predicted"/>
<dbReference type="PROSITE" id="PS51257">
    <property type="entry name" value="PROKAR_LIPOPROTEIN"/>
    <property type="match status" value="1"/>
</dbReference>
<sequence length="132" mass="15353">MKRWIGFLTIFIGVLVFSGCQLNTQTIQDTKQVSDEQTKARVTIKLNDMGKEITSQKIWYQSNDTLLQTLKNHFNVEEKNGFITSIENHAQDTNKNKYWTFTINGKMSEKGANEIKLKNKDQVVFDLNEFKK</sequence>